<name>A0AAD9GUZ1_9STRA</name>
<dbReference type="AlphaFoldDB" id="A0AAD9GUZ1"/>
<organism evidence="1 2">
    <name type="scientific">Phytophthora citrophthora</name>
    <dbReference type="NCBI Taxonomy" id="4793"/>
    <lineage>
        <taxon>Eukaryota</taxon>
        <taxon>Sar</taxon>
        <taxon>Stramenopiles</taxon>
        <taxon>Oomycota</taxon>
        <taxon>Peronosporomycetes</taxon>
        <taxon>Peronosporales</taxon>
        <taxon>Peronosporaceae</taxon>
        <taxon>Phytophthora</taxon>
    </lineage>
</organism>
<accession>A0AAD9GUZ1</accession>
<dbReference type="Proteomes" id="UP001259832">
    <property type="component" value="Unassembled WGS sequence"/>
</dbReference>
<proteinExistence type="predicted"/>
<reference evidence="1" key="1">
    <citation type="submission" date="2023-08" db="EMBL/GenBank/DDBJ databases">
        <title>Reference Genome Resource for the Citrus Pathogen Phytophthora citrophthora.</title>
        <authorList>
            <person name="Moller H."/>
            <person name="Coetzee B."/>
            <person name="Rose L.J."/>
            <person name="Van Niekerk J.M."/>
        </authorList>
    </citation>
    <scope>NUCLEOTIDE SEQUENCE</scope>
    <source>
        <strain evidence="1">STE-U-9442</strain>
    </source>
</reference>
<dbReference type="EMBL" id="JASMQC010000005">
    <property type="protein sequence ID" value="KAK1945102.1"/>
    <property type="molecule type" value="Genomic_DNA"/>
</dbReference>
<evidence type="ECO:0000313" key="2">
    <source>
        <dbReference type="Proteomes" id="UP001259832"/>
    </source>
</evidence>
<evidence type="ECO:0000313" key="1">
    <source>
        <dbReference type="EMBL" id="KAK1945102.1"/>
    </source>
</evidence>
<keyword evidence="2" id="KW-1185">Reference proteome</keyword>
<protein>
    <submittedName>
        <fullName evidence="1">Uncharacterized protein</fullName>
    </submittedName>
</protein>
<comment type="caution">
    <text evidence="1">The sequence shown here is derived from an EMBL/GenBank/DDBJ whole genome shotgun (WGS) entry which is preliminary data.</text>
</comment>
<gene>
    <name evidence="1" type="ORF">P3T76_003635</name>
</gene>
<sequence>MCHLKMSLEKSYLVGSVGRVLLEGRPLLAAGRAPQAFLTRQRVAGSDSSWMRAGFVKTRSAPP</sequence>